<evidence type="ECO:0000313" key="5">
    <source>
        <dbReference type="EMBL" id="KAG6948804.1"/>
    </source>
</evidence>
<evidence type="ECO:0000256" key="3">
    <source>
        <dbReference type="ARBA" id="ARBA00022679"/>
    </source>
</evidence>
<dbReference type="Pfam" id="PF08354">
    <property type="entry name" value="Fas1-AflB-like_hel"/>
    <property type="match status" value="1"/>
</dbReference>
<dbReference type="Pfam" id="PF22235">
    <property type="entry name" value="FAS1_thioest_ins"/>
    <property type="match status" value="1"/>
</dbReference>
<comment type="caution">
    <text evidence="5">The sequence shown here is derived from an EMBL/GenBank/DDBJ whole genome shotgun (WGS) entry which is preliminary data.</text>
</comment>
<feature type="non-terminal residue" evidence="5">
    <location>
        <position position="2756"/>
    </location>
</feature>
<dbReference type="InterPro" id="IPR002539">
    <property type="entry name" value="MaoC-like_dom"/>
</dbReference>
<evidence type="ECO:0000313" key="6">
    <source>
        <dbReference type="Proteomes" id="UP000709295"/>
    </source>
</evidence>
<dbReference type="GO" id="GO:0019171">
    <property type="term" value="F:(3R)-hydroxyacyl-[acyl-carrier-protein] dehydratase activity"/>
    <property type="evidence" value="ECO:0007669"/>
    <property type="project" value="InterPro"/>
</dbReference>
<keyword evidence="1" id="KW-0596">Phosphopantetheine</keyword>
<dbReference type="SMART" id="SM00827">
    <property type="entry name" value="PKS_AT"/>
    <property type="match status" value="1"/>
</dbReference>
<dbReference type="InterPro" id="IPR050830">
    <property type="entry name" value="Fungal_FAS"/>
</dbReference>
<evidence type="ECO:0000256" key="2">
    <source>
        <dbReference type="ARBA" id="ARBA00022553"/>
    </source>
</evidence>
<name>A0A8J5LZY8_9STRA</name>
<sequence length="2756" mass="300378">GHSQGVVSAVIFSAAKTAQEFVEIGVSVLRYMFWQGLRAQETYQLLLTQYKQDDKNIENAGPMLAVRGLKKEHVLKAIEVAKRRTKSPDLHLSLINAADMMNVTGFPATLTLLKQALEGLFAKPDVNQTRIPHSQRKPTGSLSFLPLSAPFHTPLLTEAKPKLVQDVQRVKCEIKGSQLQVPVYATNAEATNLQTVDDVVDELINMQLLELVDWTATWAKIAQHHSNATHILEFGPDLGVAKLSDKVAEGLGIEVVIATAKHPVMSSSATSAPLVGLQQFIDAASTFTSVEATWVKQFGPQVTESGKLVNRFTRALNKPPVMVAGMTPTTSLEGIDLVAAIQNAGFHSELAAGGLSRPNIFEDAVNELVSKIKPGLGIAINMLYLNAKQWGFQFPMVLRMRRSGVPIESITIGAGIPTKERALEIISQLEAVGIKVVCFKPGSVDGIHAVLEIAEAMPSMTVMLQWTGGRAGGHHSFEDFHQPMEETYAAIRRVSNVLLVVGSGFGNWEDSKQYLTGEWSLARGQLFKMPADGILMGSRVMVAKEAATAPEVKKLLVDTPGIESELEWETSYTGVIGGVITVTSELGELIHVVANRCTLLWKEFDDKYFSIPRDQVELALRLNKKDIITRLNADYQKPYFGCKRNVETGESVPADLEEMSYGDVLTRMIGLMYVEVEGKPHRWVHDTFFPRVSKFITRTEERFRRESSGDLFDQSELKTNPRGTVSAFIAKYPQTVSTLLSVPDCDFFLDLCRTGGKPVNFVPVIDTEFKTWFKKDSLWYSEDLDAVPERDAQRVFVLQGPVAVRYSTVVDEPVADILNGIATGFANVVKESGAVAAVMAAPVKQTVDIANVEVTENDDSVEVSISAEESAMPSADEWLASLAASVSDKDWLNALVSSTHVVEEKKWLANPVRQLLVPQAGQKYLIDAAGIRVFDSSIDISGPVIEITKKDANISVVVNEVRPAVTGLKADAVALEMTFQYHPELSCSIHAEGSGFIDKVKAFYTRFWVVIEGKEEESCKAACEESVMSPFTAEFSITKKDVVDYRAALGLSDDEEGAPADFSTIVSWRPLIQSVFTKEVKGNLLDLVHLKHSYKLLSSRKASATFLPGDDIVSTSNVGSLRIIDSGKIVHGVAIISRKTVDDQMVEVLEPLVELHSEFLIRGSFDDFVSTFSIDKSTDAFVPRRQEDVEILKTKSWLRLAAEASVNIGDHLSFELTTKKQYASIGSLSSVEVTGTLFREEAGSNVELGTVEFKSNDANESPVVAFLRQVQPEDAKANGMFSNGGSHMLEKPLEINVPTNALAYAVASRDLNPIHRSKYAAILGHLPKGKPIMHGLWTATKVRDLVVQNFGLGFDSNVVDYDVNFDGMVYPGDKLFMQARHIGLDNGKKVLSVEVVNGSGERVVSARAVVKQAPMAFVFTGQGSAAVGMGMDRYQESTVARDIWNRGDTHLRKTFGFSILDMIVDGIEAASGKLLQVVNFNIQQRQYVVAGENVNLETLSLALTAFKALKSTAAEDVEKVIADSLVQARARKEKCEQTGRPFTLARGLATIPLVGIDVPFHSRELLGGVPSFRALLRTKFDPQVLERQLPLLVNRYIPNLVATPFSLKRSYFEEVYAATKSPYLEEVLDPMQWKLTSKAQLAHLLVVELLAYQFASPVQWIKTQALLFSEGGVRRFVEIGPAPTLTNMALRTLQVGDFPDVSREILWYQRDREVVHFEEETSNISASEYARGLAAEAAAEAAAAAAKAAAESAPKAEEAPAAPAPVVAAPVQHLQAAPAPAPVASAAPAAADAPVAALHVLRVLLAVRLNKELAEIKEDTDVKTLCAGKSAVQNEILGDLEKEFGGGVPEGAGEVPLKELASKFSGYNTLGKVTNGLINKLVASKMPGGFTMSSIKEYLSSEKGLGAGRMESVLAHSLLLAPQARFKSDADARKWLDESVCGYASFAGVSLDRPTMAATPGAVGMSFNPAPVSIPTVSDKPVEAKHALLVMLAAKFGKSFSEIPETATIKELSAGKSAVQNEIVGDLEKEFGSGPDDAAEMKLAELAGKFPDYASPGKVTSALIAKMLASKMPGGFGLSAIKEYLSSERCLPSSRIESVLLHGLTQNPKARLTDDATAKQWLDGVVDDYAKYAGIDIPYLSKLGGMMAGPAMGQQVMQSSSLPSDFEKRLKTMIADQIDALNSYLGDDQLDWHRKIETEADMREDLESSVSQWVTEHGEFYGAGIAGKFDAKKERQYDSYWNWAPSDVDPTIRLYDVESTCVLLSCMREMASTGISFAGKVALLTGCGKNSIGAEIVKALLEGGATVFVTTSSFSMKTTGLFREIYEQHGSRGSRLIVLPFNQASKVDVQSLVAHIYNVHKLDLDFVIPFAALSEVGRTITDIDSRSELAHRIMLTNTVRLLGEVVTAKKARDITTRPALVILPMSPNHGNFGGDGLYAESKLGVESLMGKWYSEGWDDQLSIVGAIIGWTRGTGLMSGNNVVAAGVEKMGMRTFSTTEMGFNLSVLMHPSIVDRAAESPIFADLTGGMAQVSGLKEQVDSIRADIMKKSKLQASIHAALENDKKMLALPSKKQVAAPSSKTFAPRANMSSYYCNSFPKLSGVAGLSASKKQAMLRGMLDLRQVVVITGFGEVSPWGNSRTRWEMESYGEFSLEGCIELAWLTGRIVFDKGNWVDAKTKEIVPDNQVKSRFEEDILKHSGIRIVEPELFDGYDPKNKMVLHQVAIDKKMSPIEVADREEALQFRKELGKENVDVFQ</sequence>
<dbReference type="Pfam" id="PF00698">
    <property type="entry name" value="Acyl_transf_1"/>
    <property type="match status" value="1"/>
</dbReference>
<proteinExistence type="predicted"/>
<dbReference type="CDD" id="cd08950">
    <property type="entry name" value="KR_fFAS_SDR_c_like"/>
    <property type="match status" value="1"/>
</dbReference>
<dbReference type="FunFam" id="3.90.25.70:FF:000001">
    <property type="entry name" value="Fatty acid synthase subunit alpha"/>
    <property type="match status" value="1"/>
</dbReference>
<dbReference type="GO" id="GO:0004318">
    <property type="term" value="F:enoyl-[acyl-carrier-protein] reductase (NADH) activity"/>
    <property type="evidence" value="ECO:0007669"/>
    <property type="project" value="InterPro"/>
</dbReference>
<dbReference type="Pfam" id="PF01575">
    <property type="entry name" value="MaoC_dehydratas"/>
    <property type="match status" value="1"/>
</dbReference>
<dbReference type="PANTHER" id="PTHR10982">
    <property type="entry name" value="MALONYL COA-ACYL CARRIER PROTEIN TRANSACYLASE"/>
    <property type="match status" value="1"/>
</dbReference>
<keyword evidence="2" id="KW-0597">Phosphoprotein</keyword>
<keyword evidence="3" id="KW-0808">Transferase</keyword>
<dbReference type="InterPro" id="IPR032088">
    <property type="entry name" value="SAT"/>
</dbReference>
<dbReference type="Pfam" id="PF00106">
    <property type="entry name" value="adh_short"/>
    <property type="match status" value="1"/>
</dbReference>
<dbReference type="InterPro" id="IPR040899">
    <property type="entry name" value="Fas_alpha_ACP"/>
</dbReference>
<dbReference type="InterPro" id="IPR002347">
    <property type="entry name" value="SDR_fam"/>
</dbReference>
<dbReference type="Pfam" id="PF18314">
    <property type="entry name" value="FAS_I_H"/>
    <property type="match status" value="1"/>
</dbReference>
<dbReference type="InterPro" id="IPR013565">
    <property type="entry name" value="Fas1/AflB-like_central"/>
</dbReference>
<dbReference type="GO" id="GO:0008897">
    <property type="term" value="F:holo-[acyl-carrier-protein] synthase activity"/>
    <property type="evidence" value="ECO:0007669"/>
    <property type="project" value="InterPro"/>
</dbReference>
<accession>A0A8J5LZY8</accession>
<evidence type="ECO:0000259" key="4">
    <source>
        <dbReference type="SMART" id="SM00827"/>
    </source>
</evidence>
<feature type="non-terminal residue" evidence="5">
    <location>
        <position position="1"/>
    </location>
</feature>
<evidence type="ECO:0000256" key="1">
    <source>
        <dbReference type="ARBA" id="ARBA00022450"/>
    </source>
</evidence>
<feature type="domain" description="Malonyl-CoA:ACP transacylase (MAT)" evidence="4">
    <location>
        <begin position="1418"/>
        <end position="1712"/>
    </location>
</feature>
<dbReference type="EMBL" id="JAENGY010001507">
    <property type="protein sequence ID" value="KAG6948804.1"/>
    <property type="molecule type" value="Genomic_DNA"/>
</dbReference>
<dbReference type="Proteomes" id="UP000709295">
    <property type="component" value="Unassembled WGS sequence"/>
</dbReference>
<dbReference type="Pfam" id="PF18325">
    <property type="entry name" value="Fas_alpha_ACP"/>
    <property type="match status" value="2"/>
</dbReference>
<dbReference type="Pfam" id="PF17951">
    <property type="entry name" value="FAS_meander"/>
    <property type="match status" value="1"/>
</dbReference>
<dbReference type="InterPro" id="IPR014043">
    <property type="entry name" value="Acyl_transferase_dom"/>
</dbReference>
<dbReference type="Pfam" id="PF16073">
    <property type="entry name" value="SAT"/>
    <property type="match status" value="1"/>
</dbReference>
<dbReference type="InterPro" id="IPR040883">
    <property type="entry name" value="FAS_meander"/>
</dbReference>
<gene>
    <name evidence="5" type="ORF">JG688_00014940</name>
</gene>
<organism evidence="5 6">
    <name type="scientific">Phytophthora aleatoria</name>
    <dbReference type="NCBI Taxonomy" id="2496075"/>
    <lineage>
        <taxon>Eukaryota</taxon>
        <taxon>Sar</taxon>
        <taxon>Stramenopiles</taxon>
        <taxon>Oomycota</taxon>
        <taxon>Peronosporomycetes</taxon>
        <taxon>Peronosporales</taxon>
        <taxon>Peronosporaceae</taxon>
        <taxon>Phytophthora</taxon>
    </lineage>
</organism>
<dbReference type="InterPro" id="IPR041550">
    <property type="entry name" value="FASI_helical"/>
</dbReference>
<dbReference type="PANTHER" id="PTHR10982:SF21">
    <property type="entry name" value="FATTY ACID SYNTHASE SUBUNIT BETA"/>
    <property type="match status" value="1"/>
</dbReference>
<protein>
    <recommendedName>
        <fullName evidence="4">Malonyl-CoA:ACP transacylase (MAT) domain-containing protein</fullName>
    </recommendedName>
</protein>
<keyword evidence="6" id="KW-1185">Reference proteome</keyword>
<reference evidence="5" key="1">
    <citation type="submission" date="2021-01" db="EMBL/GenBank/DDBJ databases">
        <title>Phytophthora aleatoria, a newly-described species from Pinus radiata is distinct from Phytophthora cactorum isolates based on comparative genomics.</title>
        <authorList>
            <person name="Mcdougal R."/>
            <person name="Panda P."/>
            <person name="Williams N."/>
            <person name="Studholme D.J."/>
        </authorList>
    </citation>
    <scope>NUCLEOTIDE SEQUENCE</scope>
    <source>
        <strain evidence="5">NZFS 4037</strain>
    </source>
</reference>